<evidence type="ECO:0000256" key="6">
    <source>
        <dbReference type="PROSITE-ProRule" id="PRU00169"/>
    </source>
</evidence>
<keyword evidence="3" id="KW-0805">Transcription regulation</keyword>
<dbReference type="PROSITE" id="PS50043">
    <property type="entry name" value="HTH_LUXR_2"/>
    <property type="match status" value="1"/>
</dbReference>
<dbReference type="InterPro" id="IPR016032">
    <property type="entry name" value="Sig_transdc_resp-reg_C-effctor"/>
</dbReference>
<keyword evidence="4" id="KW-0238">DNA-binding</keyword>
<sequence>MTFERAPRRPVYIVDDDAAFRRAVERLMRSVGMTAASFESGPAFLKAAPDLADGCVILDVRMPGMGGLELQKQLKLIGFKLPIIVMTLKGDMETAVRAMKGGAVDFIEKPFDDEKLLNAINEAMAMETAPVHDREGMEAAKRIARLSPRERQVFDKLVAGRLTKQIAYDLGISARTVEVHRARMFARLGTRTPAEAVRLAVLAQLAHAHDGSPAVDPPSDVVARALPK</sequence>
<gene>
    <name evidence="9" type="ORF">SAMN05444171_6452</name>
</gene>
<dbReference type="SMART" id="SM00448">
    <property type="entry name" value="REC"/>
    <property type="match status" value="1"/>
</dbReference>
<dbReference type="SUPFAM" id="SSF52172">
    <property type="entry name" value="CheY-like"/>
    <property type="match status" value="1"/>
</dbReference>
<reference evidence="9 10" key="1">
    <citation type="submission" date="2016-10" db="EMBL/GenBank/DDBJ databases">
        <authorList>
            <person name="de Groot N.N."/>
        </authorList>
    </citation>
    <scope>NUCLEOTIDE SEQUENCE [LARGE SCALE GENOMIC DNA]</scope>
    <source>
        <strain evidence="9 10">GAS522</strain>
    </source>
</reference>
<accession>A0A1M7G784</accession>
<dbReference type="PANTHER" id="PTHR44688:SF16">
    <property type="entry name" value="DNA-BINDING TRANSCRIPTIONAL ACTIVATOR DEVR_DOSR"/>
    <property type="match status" value="1"/>
</dbReference>
<feature type="modified residue" description="4-aspartylphosphate" evidence="6">
    <location>
        <position position="59"/>
    </location>
</feature>
<evidence type="ECO:0000259" key="8">
    <source>
        <dbReference type="PROSITE" id="PS50110"/>
    </source>
</evidence>
<dbReference type="Gene3D" id="3.40.50.2300">
    <property type="match status" value="1"/>
</dbReference>
<dbReference type="GO" id="GO:0000160">
    <property type="term" value="P:phosphorelay signal transduction system"/>
    <property type="evidence" value="ECO:0007669"/>
    <property type="project" value="UniProtKB-KW"/>
</dbReference>
<dbReference type="PROSITE" id="PS00622">
    <property type="entry name" value="HTH_LUXR_1"/>
    <property type="match status" value="1"/>
</dbReference>
<dbReference type="FunFam" id="3.40.50.2300:FF:000018">
    <property type="entry name" value="DNA-binding transcriptional regulator NtrC"/>
    <property type="match status" value="1"/>
</dbReference>
<evidence type="ECO:0000259" key="7">
    <source>
        <dbReference type="PROSITE" id="PS50043"/>
    </source>
</evidence>
<dbReference type="RefSeq" id="WP_074827632.1">
    <property type="nucleotide sequence ID" value="NZ_FNTI01000001.1"/>
</dbReference>
<dbReference type="PANTHER" id="PTHR44688">
    <property type="entry name" value="DNA-BINDING TRANSCRIPTIONAL ACTIVATOR DEVR_DOSR"/>
    <property type="match status" value="1"/>
</dbReference>
<evidence type="ECO:0000256" key="5">
    <source>
        <dbReference type="ARBA" id="ARBA00023163"/>
    </source>
</evidence>
<proteinExistence type="predicted"/>
<dbReference type="Pfam" id="PF00196">
    <property type="entry name" value="GerE"/>
    <property type="match status" value="1"/>
</dbReference>
<keyword evidence="1 6" id="KW-0597">Phosphoprotein</keyword>
<evidence type="ECO:0000313" key="9">
    <source>
        <dbReference type="EMBL" id="SEE15603.1"/>
    </source>
</evidence>
<dbReference type="PRINTS" id="PR00038">
    <property type="entry name" value="HTHLUXR"/>
</dbReference>
<dbReference type="Gene3D" id="1.10.10.10">
    <property type="entry name" value="Winged helix-like DNA-binding domain superfamily/Winged helix DNA-binding domain"/>
    <property type="match status" value="1"/>
</dbReference>
<dbReference type="Proteomes" id="UP000183208">
    <property type="component" value="Unassembled WGS sequence"/>
</dbReference>
<protein>
    <submittedName>
        <fullName evidence="9">Two component transcriptional regulator, LuxR family</fullName>
    </submittedName>
</protein>
<dbReference type="EMBL" id="FNTI01000001">
    <property type="protein sequence ID" value="SEE15603.1"/>
    <property type="molecule type" value="Genomic_DNA"/>
</dbReference>
<organism evidence="9 10">
    <name type="scientific">Bradyrhizobium lablabi</name>
    <dbReference type="NCBI Taxonomy" id="722472"/>
    <lineage>
        <taxon>Bacteria</taxon>
        <taxon>Pseudomonadati</taxon>
        <taxon>Pseudomonadota</taxon>
        <taxon>Alphaproteobacteria</taxon>
        <taxon>Hyphomicrobiales</taxon>
        <taxon>Nitrobacteraceae</taxon>
        <taxon>Bradyrhizobium</taxon>
    </lineage>
</organism>
<evidence type="ECO:0000256" key="3">
    <source>
        <dbReference type="ARBA" id="ARBA00023015"/>
    </source>
</evidence>
<dbReference type="PROSITE" id="PS50110">
    <property type="entry name" value="RESPONSE_REGULATORY"/>
    <property type="match status" value="1"/>
</dbReference>
<dbReference type="Pfam" id="PF00072">
    <property type="entry name" value="Response_reg"/>
    <property type="match status" value="1"/>
</dbReference>
<evidence type="ECO:0000256" key="1">
    <source>
        <dbReference type="ARBA" id="ARBA00022553"/>
    </source>
</evidence>
<dbReference type="OrthoDB" id="9782655at2"/>
<dbReference type="SUPFAM" id="SSF46894">
    <property type="entry name" value="C-terminal effector domain of the bipartite response regulators"/>
    <property type="match status" value="1"/>
</dbReference>
<dbReference type="InterPro" id="IPR011006">
    <property type="entry name" value="CheY-like_superfamily"/>
</dbReference>
<dbReference type="InterPro" id="IPR036388">
    <property type="entry name" value="WH-like_DNA-bd_sf"/>
</dbReference>
<dbReference type="CDD" id="cd06170">
    <property type="entry name" value="LuxR_C_like"/>
    <property type="match status" value="1"/>
</dbReference>
<keyword evidence="2" id="KW-0902">Two-component regulatory system</keyword>
<name>A0A1M7G784_9BRAD</name>
<feature type="domain" description="Response regulatory" evidence="8">
    <location>
        <begin position="10"/>
        <end position="124"/>
    </location>
</feature>
<dbReference type="InterPro" id="IPR000792">
    <property type="entry name" value="Tscrpt_reg_LuxR_C"/>
</dbReference>
<keyword evidence="5" id="KW-0804">Transcription</keyword>
<dbReference type="GO" id="GO:0003677">
    <property type="term" value="F:DNA binding"/>
    <property type="evidence" value="ECO:0007669"/>
    <property type="project" value="UniProtKB-KW"/>
</dbReference>
<dbReference type="AlphaFoldDB" id="A0A1M7G784"/>
<evidence type="ECO:0000256" key="4">
    <source>
        <dbReference type="ARBA" id="ARBA00023125"/>
    </source>
</evidence>
<evidence type="ECO:0000256" key="2">
    <source>
        <dbReference type="ARBA" id="ARBA00023012"/>
    </source>
</evidence>
<dbReference type="GO" id="GO:0006355">
    <property type="term" value="P:regulation of DNA-templated transcription"/>
    <property type="evidence" value="ECO:0007669"/>
    <property type="project" value="InterPro"/>
</dbReference>
<dbReference type="InterPro" id="IPR001789">
    <property type="entry name" value="Sig_transdc_resp-reg_receiver"/>
</dbReference>
<dbReference type="CDD" id="cd17537">
    <property type="entry name" value="REC_FixJ"/>
    <property type="match status" value="1"/>
</dbReference>
<dbReference type="SMART" id="SM00421">
    <property type="entry name" value="HTH_LUXR"/>
    <property type="match status" value="1"/>
</dbReference>
<feature type="domain" description="HTH luxR-type" evidence="7">
    <location>
        <begin position="139"/>
        <end position="204"/>
    </location>
</feature>
<evidence type="ECO:0000313" key="10">
    <source>
        <dbReference type="Proteomes" id="UP000183208"/>
    </source>
</evidence>